<comment type="caution">
    <text evidence="1">The sequence shown here is derived from an EMBL/GenBank/DDBJ whole genome shotgun (WGS) entry which is preliminary data.</text>
</comment>
<proteinExistence type="predicted"/>
<evidence type="ECO:0000313" key="1">
    <source>
        <dbReference type="EMBL" id="MBC6995154.1"/>
    </source>
</evidence>
<keyword evidence="2" id="KW-1185">Reference proteome</keyword>
<reference evidence="1" key="1">
    <citation type="submission" date="2020-08" db="EMBL/GenBank/DDBJ databases">
        <title>Lewinella bacteria from marine environments.</title>
        <authorList>
            <person name="Zhong Y."/>
        </authorList>
    </citation>
    <scope>NUCLEOTIDE SEQUENCE</scope>
    <source>
        <strain evidence="1">KCTC 42187</strain>
    </source>
</reference>
<protein>
    <submittedName>
        <fullName evidence="1">Uncharacterized protein</fullName>
    </submittedName>
</protein>
<dbReference type="EMBL" id="JACSIT010000118">
    <property type="protein sequence ID" value="MBC6995154.1"/>
    <property type="molecule type" value="Genomic_DNA"/>
</dbReference>
<organism evidence="1 2">
    <name type="scientific">Neolewinella lacunae</name>
    <dbReference type="NCBI Taxonomy" id="1517758"/>
    <lineage>
        <taxon>Bacteria</taxon>
        <taxon>Pseudomonadati</taxon>
        <taxon>Bacteroidota</taxon>
        <taxon>Saprospiria</taxon>
        <taxon>Saprospirales</taxon>
        <taxon>Lewinellaceae</taxon>
        <taxon>Neolewinella</taxon>
    </lineage>
</organism>
<sequence length="519" mass="57530">MEDRFNNWHPLPRYGLAAAIHDWRSRIDNMQAMPELHDTALAELAGEALTKVQFGFLLEARTEGVAADTVTYSLFNQIDRLAPGSKSGQNAANGFFLAPHVLTSNNSGMMVQEFKALQKALKGGLDKSYQLKRSFSPQTSKINAGTKSMSDPKDELLAAAYTAVGAATANKAAALDYDTFTNIGLIPDIPFSSPITGGYPLLDYLKSLSRIQKDLADAYVGRYDPEKKKYIGRPPIYRGNFRNALNNVNFGILQLLAAFSGLIVQGEEVDKEEIVSLVDILAGRPMMIIGYDYNGQQQFGTHLTEITANGELYRALNEVWKIELVGVDSAKKYKSPHWEHLKRNLDRWLRRFDPASLRGFLSVRANYPVTFLPLIHKYFLMQEISKEVVDSAMAMGKSLNSAAYKAAKDKYSSDKGVTERNISEYKSRVLSSLEGNIRSAKGGSQLLSQVSTLIGRMTSYDLSPKSAPFMKAVLTGEVDYKVAQDLLIAFMRLNQGKKKEFAETTTDTDTLESVGFSID</sequence>
<accession>A0A923T937</accession>
<dbReference type="RefSeq" id="WP_187467201.1">
    <property type="nucleotide sequence ID" value="NZ_JACSIT010000118.1"/>
</dbReference>
<evidence type="ECO:0000313" key="2">
    <source>
        <dbReference type="Proteomes" id="UP000650081"/>
    </source>
</evidence>
<dbReference type="Proteomes" id="UP000650081">
    <property type="component" value="Unassembled WGS sequence"/>
</dbReference>
<name>A0A923T937_9BACT</name>
<dbReference type="AlphaFoldDB" id="A0A923T937"/>
<gene>
    <name evidence="1" type="ORF">H9S92_13320</name>
</gene>